<name>A0AAD0RWW4_9NEIS</name>
<dbReference type="Proteomes" id="UP000259465">
    <property type="component" value="Chromosome"/>
</dbReference>
<sequence length="76" mass="8377">MADRGSVQGRGAAPPAALTCLCIQALRSQQTALEKDEYLKLPLRRGQNHAMPLIFMNPNILLISVKIEIIESINSF</sequence>
<evidence type="ECO:0000313" key="2">
    <source>
        <dbReference type="Proteomes" id="UP000259465"/>
    </source>
</evidence>
<dbReference type="KEGG" id="crz:D1345_23175"/>
<proteinExistence type="predicted"/>
<accession>A0AAD0RWW4</accession>
<dbReference type="EMBL" id="CP031968">
    <property type="protein sequence ID" value="AXT48886.1"/>
    <property type="molecule type" value="Genomic_DNA"/>
</dbReference>
<organism evidence="1 2">
    <name type="scientific">Chromobacterium rhizoryzae</name>
    <dbReference type="NCBI Taxonomy" id="1778675"/>
    <lineage>
        <taxon>Bacteria</taxon>
        <taxon>Pseudomonadati</taxon>
        <taxon>Pseudomonadota</taxon>
        <taxon>Betaproteobacteria</taxon>
        <taxon>Neisseriales</taxon>
        <taxon>Chromobacteriaceae</taxon>
        <taxon>Chromobacterium</taxon>
    </lineage>
</organism>
<dbReference type="AlphaFoldDB" id="A0AAD0RWW4"/>
<protein>
    <submittedName>
        <fullName evidence="1">Uncharacterized protein</fullName>
    </submittedName>
</protein>
<evidence type="ECO:0000313" key="1">
    <source>
        <dbReference type="EMBL" id="AXT48886.1"/>
    </source>
</evidence>
<gene>
    <name evidence="1" type="ORF">D1345_23175</name>
</gene>
<reference evidence="1 2" key="1">
    <citation type="submission" date="2018-08" db="EMBL/GenBank/DDBJ databases">
        <title>Complete genome sequence of JP2-74.</title>
        <authorList>
            <person name="Wu L."/>
        </authorList>
    </citation>
    <scope>NUCLEOTIDE SEQUENCE [LARGE SCALE GENOMIC DNA]</scope>
    <source>
        <strain evidence="1 2">JP2-74</strain>
    </source>
</reference>
<keyword evidence="2" id="KW-1185">Reference proteome</keyword>